<dbReference type="PANTHER" id="PTHR32024">
    <property type="entry name" value="TRK SYSTEM POTASSIUM UPTAKE PROTEIN TRKG-RELATED"/>
    <property type="match status" value="1"/>
</dbReference>
<keyword evidence="1" id="KW-0812">Transmembrane</keyword>
<comment type="caution">
    <text evidence="2">The sequence shown here is derived from an EMBL/GenBank/DDBJ whole genome shotgun (WGS) entry which is preliminary data.</text>
</comment>
<evidence type="ECO:0000313" key="2">
    <source>
        <dbReference type="EMBL" id="KAA4633026.1"/>
    </source>
</evidence>
<reference evidence="2" key="1">
    <citation type="journal article" date="2019" name="Nat. Med.">
        <title>A library of human gut bacterial isolates paired with longitudinal multiomics data enables mechanistic microbiome research.</title>
        <authorList>
            <person name="Poyet M."/>
            <person name="Groussin M."/>
            <person name="Gibbons S.M."/>
            <person name="Avila-Pacheco J."/>
            <person name="Jiang X."/>
            <person name="Kearney S.M."/>
            <person name="Perrotta A.R."/>
            <person name="Berdy B."/>
            <person name="Zhao S."/>
            <person name="Lieberman T.D."/>
            <person name="Swanson P.K."/>
            <person name="Smith M."/>
            <person name="Roesemann S."/>
            <person name="Alexander J.E."/>
            <person name="Rich S.A."/>
            <person name="Livny J."/>
            <person name="Vlamakis H."/>
            <person name="Clish C."/>
            <person name="Bullock K."/>
            <person name="Deik A."/>
            <person name="Scott J."/>
            <person name="Pierce K.A."/>
            <person name="Xavier R.J."/>
            <person name="Alm E.J."/>
        </authorList>
    </citation>
    <scope>NUCLEOTIDE SEQUENCE</scope>
    <source>
        <strain evidence="2">BIOML-A13</strain>
    </source>
</reference>
<feature type="transmembrane region" description="Helical" evidence="1">
    <location>
        <begin position="28"/>
        <end position="51"/>
    </location>
</feature>
<keyword evidence="1" id="KW-1133">Transmembrane helix</keyword>
<sequence length="115" mass="12867">MEEYISDNSVYARAKSNSMINPKMIGRVLGTLLFIELGMFLLCAGISLGYGEDDYKYFLYTCVINAVAGGLLLLYGRGAENKMSRRDGYCVVTLSWIFFTVFGMLPFYFSGSIDT</sequence>
<proteinExistence type="predicted"/>
<feature type="non-terminal residue" evidence="2">
    <location>
        <position position="115"/>
    </location>
</feature>
<name>A0A642C0X8_BACOV</name>
<dbReference type="EMBL" id="VWFN01000212">
    <property type="protein sequence ID" value="KAA4633026.1"/>
    <property type="molecule type" value="Genomic_DNA"/>
</dbReference>
<feature type="transmembrane region" description="Helical" evidence="1">
    <location>
        <begin position="57"/>
        <end position="76"/>
    </location>
</feature>
<feature type="transmembrane region" description="Helical" evidence="1">
    <location>
        <begin position="88"/>
        <end position="109"/>
    </location>
</feature>
<organism evidence="2">
    <name type="scientific">Bacteroides ovatus</name>
    <dbReference type="NCBI Taxonomy" id="28116"/>
    <lineage>
        <taxon>Bacteria</taxon>
        <taxon>Pseudomonadati</taxon>
        <taxon>Bacteroidota</taxon>
        <taxon>Bacteroidia</taxon>
        <taxon>Bacteroidales</taxon>
        <taxon>Bacteroidaceae</taxon>
        <taxon>Bacteroides</taxon>
    </lineage>
</organism>
<protein>
    <submittedName>
        <fullName evidence="2">TrkH family potassium uptake protein</fullName>
    </submittedName>
</protein>
<keyword evidence="1" id="KW-0472">Membrane</keyword>
<evidence type="ECO:0000256" key="1">
    <source>
        <dbReference type="SAM" id="Phobius"/>
    </source>
</evidence>
<dbReference type="PANTHER" id="PTHR32024:SF2">
    <property type="entry name" value="TRK SYSTEM POTASSIUM UPTAKE PROTEIN TRKG-RELATED"/>
    <property type="match status" value="1"/>
</dbReference>
<gene>
    <name evidence="2" type="ORF">F3B51_28745</name>
</gene>
<dbReference type="AlphaFoldDB" id="A0A642C0X8"/>
<accession>A0A642C0X8</accession>